<dbReference type="PANTHER" id="PTHR31616:SF0">
    <property type="entry name" value="GLUCAN 1,4-ALPHA-GLUCOSIDASE"/>
    <property type="match status" value="1"/>
</dbReference>
<dbReference type="InterPro" id="IPR015220">
    <property type="entry name" value="Glucodextranase_N"/>
</dbReference>
<dbReference type="EMBL" id="MCIF01000002">
    <property type="protein sequence ID" value="RAQ94943.1"/>
    <property type="molecule type" value="Genomic_DNA"/>
</dbReference>
<reference evidence="5 6" key="1">
    <citation type="submission" date="2016-08" db="EMBL/GenBank/DDBJ databases">
        <title>Analysis of Carbohydrate Active Enzymes in Thermogemmatispora T81 Reveals Carbohydrate Degradation Ability.</title>
        <authorList>
            <person name="Tomazini A."/>
            <person name="Lal S."/>
            <person name="Stott M."/>
            <person name="Henrissat B."/>
            <person name="Polikarpov I."/>
            <person name="Sparling R."/>
            <person name="Levin D.B."/>
        </authorList>
    </citation>
    <scope>NUCLEOTIDE SEQUENCE [LARGE SCALE GENOMIC DNA]</scope>
    <source>
        <strain evidence="5 6">T81</strain>
    </source>
</reference>
<evidence type="ECO:0000259" key="4">
    <source>
        <dbReference type="SMART" id="SM01066"/>
    </source>
</evidence>
<keyword evidence="6" id="KW-1185">Reference proteome</keyword>
<keyword evidence="3" id="KW-0326">Glycosidase</keyword>
<dbReference type="SUPFAM" id="SSF48208">
    <property type="entry name" value="Six-hairpin glycosidases"/>
    <property type="match status" value="1"/>
</dbReference>
<evidence type="ECO:0000256" key="2">
    <source>
        <dbReference type="ARBA" id="ARBA00022801"/>
    </source>
</evidence>
<dbReference type="CDD" id="cd07430">
    <property type="entry name" value="GH15_N"/>
    <property type="match status" value="1"/>
</dbReference>
<dbReference type="InterPro" id="IPR012341">
    <property type="entry name" value="6hp_glycosidase-like_sf"/>
</dbReference>
<dbReference type="PANTHER" id="PTHR31616">
    <property type="entry name" value="TREHALASE"/>
    <property type="match status" value="1"/>
</dbReference>
<evidence type="ECO:0000313" key="6">
    <source>
        <dbReference type="Proteomes" id="UP000248706"/>
    </source>
</evidence>
<dbReference type="Gene3D" id="1.50.10.10">
    <property type="match status" value="1"/>
</dbReference>
<feature type="domain" description="Carbohydrate binding module family 25" evidence="4">
    <location>
        <begin position="786"/>
        <end position="866"/>
    </location>
</feature>
<sequence length="867" mass="93622">MGSNTHDAAPPDSVHWHAACAWFFRLGRPRLLAFLLVCALLLPGGLQQARAAGTAPNGPGYSSIWAPSNKAFLGTAANTTSDVWFTGYNGIISEVFFPTADTANTTDLQFLIGDSGHTWVDEEKVATTSTVQLYNAHSLAWQVTNTAKNGRYRITKIIYTDPARNSLIQQVTFTALSGTLSNYLLYVLYNPAIHNAGNNNTSSTQTYNGRTMLVTTDSTGNYASALAASIPYVSGMTSSGFVGVNDGWTDLKASSNCGSSTCPDYTMNYTYSLASNGNTAQTGLLDLSNGGSVNTSIATSITFSLVLSFGQTSGSTAAATVAEQTLNATLSDTSNMLATYVTQWNSFDNNLTSPPAVGSTTAIQQARQQEYYLAANVLKASQDKQTGAFVAGLGVPWGDSNGDSDAGYHLVWERDMYKIASALIVAGDSADALRAVQWAFNTQQQSDGHFPQNSYVNGTPYWNGIQMDEQAFPIILAWKLGLTDNSTFVNHIKKAADYIVNNGPRTGQERWEENSGYSPSTIAAEIAGLLCAADIARINGDTTDQTRYTNVADYYQGMVQNWTFTTTGPLGGGYYFERIDGNGNPNDGASITIANGGGTYDERTIVDAGFLELVRLGVMPANSPYITLSLPVIDATIKETINGYPYWFRYNHDGYGEHSDGSNYNGTGIGRLWPVLTAERGIYTIAAGGDADLYLSALMAAANASGMIPEQIWDVAAPSGYTPGTPTKSMNPLNWAMGEYIVLLFSEANHRVVDMPSITYSRYVTNAYQPHSGWVVDYDPNQLHPGKALTIYYNGWLASHTHVYIRWGENGWQNIPPDAALVKRSDGFWQVTISVPTDATQINFAFHDDANNWDNNGGGNWNVPITA</sequence>
<dbReference type="GO" id="GO:0004553">
    <property type="term" value="F:hydrolase activity, hydrolyzing O-glycosyl compounds"/>
    <property type="evidence" value="ECO:0007669"/>
    <property type="project" value="TreeGrafter"/>
</dbReference>
<protein>
    <recommendedName>
        <fullName evidence="4">Carbohydrate binding module family 25 domain-containing protein</fullName>
    </recommendedName>
</protein>
<dbReference type="SMART" id="SM01066">
    <property type="entry name" value="CBM_25"/>
    <property type="match status" value="1"/>
</dbReference>
<comment type="caution">
    <text evidence="5">The sequence shown here is derived from an EMBL/GenBank/DDBJ whole genome shotgun (WGS) entry which is preliminary data.</text>
</comment>
<keyword evidence="2" id="KW-0378">Hydrolase</keyword>
<dbReference type="AlphaFoldDB" id="A0A328VH33"/>
<dbReference type="InterPro" id="IPR011613">
    <property type="entry name" value="GH15-like"/>
</dbReference>
<dbReference type="InterPro" id="IPR011013">
    <property type="entry name" value="Gal_mutarotase_sf_dom"/>
</dbReference>
<dbReference type="Proteomes" id="UP000248706">
    <property type="component" value="Unassembled WGS sequence"/>
</dbReference>
<dbReference type="GO" id="GO:0016757">
    <property type="term" value="F:glycosyltransferase activity"/>
    <property type="evidence" value="ECO:0007669"/>
    <property type="project" value="UniProtKB-ARBA"/>
</dbReference>
<dbReference type="InterPro" id="IPR005085">
    <property type="entry name" value="CBM25"/>
</dbReference>
<dbReference type="SUPFAM" id="SSF74650">
    <property type="entry name" value="Galactose mutarotase-like"/>
    <property type="match status" value="1"/>
</dbReference>
<comment type="similarity">
    <text evidence="1">Belongs to the glycosyl hydrolase 15 family.</text>
</comment>
<proteinExistence type="inferred from homology"/>
<evidence type="ECO:0000256" key="1">
    <source>
        <dbReference type="ARBA" id="ARBA00006188"/>
    </source>
</evidence>
<dbReference type="InterPro" id="IPR008928">
    <property type="entry name" value="6-hairpin_glycosidase_sf"/>
</dbReference>
<name>A0A328VH33_9CHLR</name>
<accession>A0A328VH33</accession>
<dbReference type="RefSeq" id="WP_112427261.1">
    <property type="nucleotide sequence ID" value="NZ_MCIF01000002.1"/>
</dbReference>
<dbReference type="Pfam" id="PF00723">
    <property type="entry name" value="Glyco_hydro_15"/>
    <property type="match status" value="1"/>
</dbReference>
<dbReference type="Gene3D" id="2.60.40.10">
    <property type="entry name" value="Immunoglobulins"/>
    <property type="match status" value="1"/>
</dbReference>
<dbReference type="Pfam" id="PF09137">
    <property type="entry name" value="Glucodextran_N"/>
    <property type="match status" value="1"/>
</dbReference>
<dbReference type="PROSITE" id="PS00820">
    <property type="entry name" value="GLUCOAMYLASE"/>
    <property type="match status" value="1"/>
</dbReference>
<dbReference type="InterPro" id="IPR014718">
    <property type="entry name" value="GH-type_carb-bd"/>
</dbReference>
<gene>
    <name evidence="5" type="ORF">A4R35_05305</name>
</gene>
<dbReference type="Pfam" id="PF16760">
    <property type="entry name" value="CBM53"/>
    <property type="match status" value="1"/>
</dbReference>
<dbReference type="Gene3D" id="2.70.98.10">
    <property type="match status" value="1"/>
</dbReference>
<dbReference type="InterPro" id="IPR013783">
    <property type="entry name" value="Ig-like_fold"/>
</dbReference>
<evidence type="ECO:0000256" key="3">
    <source>
        <dbReference type="ARBA" id="ARBA00023295"/>
    </source>
</evidence>
<evidence type="ECO:0000313" key="5">
    <source>
        <dbReference type="EMBL" id="RAQ94943.1"/>
    </source>
</evidence>
<dbReference type="OrthoDB" id="3902805at2"/>
<dbReference type="InterPro" id="IPR046966">
    <property type="entry name" value="Glucoamylase_active_site"/>
</dbReference>
<dbReference type="GO" id="GO:2001070">
    <property type="term" value="F:starch binding"/>
    <property type="evidence" value="ECO:0007669"/>
    <property type="project" value="InterPro"/>
</dbReference>
<organism evidence="5 6">
    <name type="scientific">Thermogemmatispora tikiterensis</name>
    <dbReference type="NCBI Taxonomy" id="1825093"/>
    <lineage>
        <taxon>Bacteria</taxon>
        <taxon>Bacillati</taxon>
        <taxon>Chloroflexota</taxon>
        <taxon>Ktedonobacteria</taxon>
        <taxon>Thermogemmatisporales</taxon>
        <taxon>Thermogemmatisporaceae</taxon>
        <taxon>Thermogemmatispora</taxon>
    </lineage>
</organism>
<dbReference type="GO" id="GO:0005975">
    <property type="term" value="P:carbohydrate metabolic process"/>
    <property type="evidence" value="ECO:0007669"/>
    <property type="project" value="InterPro"/>
</dbReference>